<evidence type="ECO:0000313" key="3">
    <source>
        <dbReference type="Proteomes" id="UP000242447"/>
    </source>
</evidence>
<sequence>MEFGSSDLFCQSFMVFSGNDFIATDGVAEGDPLIFGEDLLVDDYYTLQPDALPNRLSIAQNAGAALVVGPDSGTGTAGNTVHVDSHLLLIDRLGNTLEALLLVEELGGLAVAIHLLPLGALQPKVEYRLSGIRQQGTRHRLAQVPLLQFPLGTRVATADNILRTVEDIKTGDRILAEDGRKMTVHWVGATPLLSSRAMAPVMVDAGRFGNEKALLLSPRHRVLGQLLRNKMGQDGIRQIEPKLMTYVQMVVVDPQAVRIDGASADCLFIGHPARSAANAQHPVPQQAAAQHNWR</sequence>
<dbReference type="InterPro" id="IPR028992">
    <property type="entry name" value="Hedgehog/Intein_dom"/>
</dbReference>
<dbReference type="InterPro" id="IPR036844">
    <property type="entry name" value="Hint_dom_sf"/>
</dbReference>
<accession>A0A1W6P0E3</accession>
<organism evidence="2 3">
    <name type="scientific">Ketogulonicigenium robustum</name>
    <dbReference type="NCBI Taxonomy" id="92947"/>
    <lineage>
        <taxon>Bacteria</taxon>
        <taxon>Pseudomonadati</taxon>
        <taxon>Pseudomonadota</taxon>
        <taxon>Alphaproteobacteria</taxon>
        <taxon>Rhodobacterales</taxon>
        <taxon>Roseobacteraceae</taxon>
        <taxon>Ketogulonicigenium</taxon>
    </lineage>
</organism>
<protein>
    <recommendedName>
        <fullName evidence="1">Hedgehog/Intein (Hint) domain-containing protein</fullName>
    </recommendedName>
</protein>
<dbReference type="SUPFAM" id="SSF51294">
    <property type="entry name" value="Hedgehog/intein (Hint) domain"/>
    <property type="match status" value="1"/>
</dbReference>
<dbReference type="EMBL" id="CP019937">
    <property type="protein sequence ID" value="ARO14982.1"/>
    <property type="molecule type" value="Genomic_DNA"/>
</dbReference>
<evidence type="ECO:0000313" key="2">
    <source>
        <dbReference type="EMBL" id="ARO14982.1"/>
    </source>
</evidence>
<dbReference type="Pfam" id="PF13403">
    <property type="entry name" value="Hint_2"/>
    <property type="match status" value="1"/>
</dbReference>
<feature type="domain" description="Hedgehog/Intein (Hint)" evidence="1">
    <location>
        <begin position="149"/>
        <end position="270"/>
    </location>
</feature>
<name>A0A1W6P0E3_9RHOB</name>
<dbReference type="Proteomes" id="UP000242447">
    <property type="component" value="Chromosome"/>
</dbReference>
<dbReference type="KEGG" id="kro:BVG79_01638"/>
<keyword evidence="3" id="KW-1185">Reference proteome</keyword>
<dbReference type="STRING" id="92947.BVG79_01638"/>
<dbReference type="AlphaFoldDB" id="A0A1W6P0E3"/>
<gene>
    <name evidence="2" type="ORF">BVG79_01638</name>
</gene>
<proteinExistence type="predicted"/>
<dbReference type="RefSeq" id="WP_198167829.1">
    <property type="nucleotide sequence ID" value="NZ_CP019937.1"/>
</dbReference>
<evidence type="ECO:0000259" key="1">
    <source>
        <dbReference type="Pfam" id="PF13403"/>
    </source>
</evidence>
<reference evidence="2 3" key="1">
    <citation type="submission" date="2017-02" db="EMBL/GenBank/DDBJ databases">
        <title>Ketogulonicigenium robustum SPU B003 Genome sequencing and assembly.</title>
        <authorList>
            <person name="Li Y."/>
            <person name="Liu L."/>
            <person name="Wang C."/>
            <person name="Zhang M."/>
            <person name="Zhang T."/>
            <person name="Zhang Y."/>
        </authorList>
    </citation>
    <scope>NUCLEOTIDE SEQUENCE [LARGE SCALE GENOMIC DNA]</scope>
    <source>
        <strain evidence="2 3">SPU_B003</strain>
    </source>
</reference>